<protein>
    <submittedName>
        <fullName evidence="2">Polysaccharide deacetylase family protein</fullName>
    </submittedName>
</protein>
<dbReference type="KEGG" id="sgrg:L0C25_04695"/>
<evidence type="ECO:0000313" key="3">
    <source>
        <dbReference type="Proteomes" id="UP001164390"/>
    </source>
</evidence>
<dbReference type="InterPro" id="IPR011330">
    <property type="entry name" value="Glyco_hydro/deAcase_b/a-brl"/>
</dbReference>
<proteinExistence type="predicted"/>
<name>A0AA46TJP8_9ACTN</name>
<gene>
    <name evidence="2" type="ORF">L0C25_04695</name>
</gene>
<feature type="domain" description="NodB homology" evidence="1">
    <location>
        <begin position="80"/>
        <end position="191"/>
    </location>
</feature>
<dbReference type="Pfam" id="PF01522">
    <property type="entry name" value="Polysacc_deac_1"/>
    <property type="match status" value="1"/>
</dbReference>
<accession>A0AA46TJP8</accession>
<dbReference type="EMBL" id="CP094970">
    <property type="protein sequence ID" value="UYM06378.1"/>
    <property type="molecule type" value="Genomic_DNA"/>
</dbReference>
<dbReference type="Gene3D" id="3.20.20.370">
    <property type="entry name" value="Glycoside hydrolase/deacetylase"/>
    <property type="match status" value="1"/>
</dbReference>
<keyword evidence="3" id="KW-1185">Reference proteome</keyword>
<evidence type="ECO:0000259" key="1">
    <source>
        <dbReference type="Pfam" id="PF01522"/>
    </source>
</evidence>
<dbReference type="SUPFAM" id="SSF88713">
    <property type="entry name" value="Glycoside hydrolase/deacetylase"/>
    <property type="match status" value="1"/>
</dbReference>
<sequence>MTNPYRGGGASEGNQPNMHNALYDHSPIISRRPIHWPGDARVAFYVGLNIEHFRVDQPSTSINDATASLVPDALNYGWRDYGPRVGLWRVIEILDRYGIRSSALVNSEVPEHYPEIIEAGRARDWAWLAHGRTNSILHTDMSVSDERAVLAEIIDTIATATGQRPSGWMGPALTETLHTPALLSELGLNYVLDWTNDDQPYPLNVPGMLSVPYTVELNDLGIFTVQGRTGADFLQMFIDHFDQLYVDSVDSGRVMALALHPFVIGQPSRVKYLDRALDYVAKHPGVWLTTSDEIAEHYQSGA</sequence>
<dbReference type="RefSeq" id="WP_271635274.1">
    <property type="nucleotide sequence ID" value="NZ_CP094970.1"/>
</dbReference>
<reference evidence="2" key="1">
    <citation type="submission" date="2022-01" db="EMBL/GenBank/DDBJ databases">
        <title>Nocardioidaceae gen. sp. A5X3R13.</title>
        <authorList>
            <person name="Lopez Marin M.A."/>
            <person name="Uhlik O."/>
        </authorList>
    </citation>
    <scope>NUCLEOTIDE SEQUENCE</scope>
    <source>
        <strain evidence="2">A5X3R13</strain>
    </source>
</reference>
<dbReference type="CDD" id="cd10979">
    <property type="entry name" value="CE4_PuuE_like"/>
    <property type="match status" value="1"/>
</dbReference>
<evidence type="ECO:0000313" key="2">
    <source>
        <dbReference type="EMBL" id="UYM06378.1"/>
    </source>
</evidence>
<dbReference type="PANTHER" id="PTHR43123:SF4">
    <property type="entry name" value="POLYSACCHARIDE DEACETYLASE"/>
    <property type="match status" value="1"/>
</dbReference>
<dbReference type="GO" id="GO:0016810">
    <property type="term" value="F:hydrolase activity, acting on carbon-nitrogen (but not peptide) bonds"/>
    <property type="evidence" value="ECO:0007669"/>
    <property type="project" value="InterPro"/>
</dbReference>
<dbReference type="AlphaFoldDB" id="A0AA46TJP8"/>
<dbReference type="InterPro" id="IPR002509">
    <property type="entry name" value="NODB_dom"/>
</dbReference>
<organism evidence="2 3">
    <name type="scientific">Solicola gregarius</name>
    <dbReference type="NCBI Taxonomy" id="2908642"/>
    <lineage>
        <taxon>Bacteria</taxon>
        <taxon>Bacillati</taxon>
        <taxon>Actinomycetota</taxon>
        <taxon>Actinomycetes</taxon>
        <taxon>Propionibacteriales</taxon>
        <taxon>Nocardioidaceae</taxon>
        <taxon>Solicola</taxon>
    </lineage>
</organism>
<dbReference type="PANTHER" id="PTHR43123">
    <property type="entry name" value="POLYSACCHARIDE DEACETYLASE-RELATED"/>
    <property type="match status" value="1"/>
</dbReference>
<dbReference type="GO" id="GO:0005975">
    <property type="term" value="P:carbohydrate metabolic process"/>
    <property type="evidence" value="ECO:0007669"/>
    <property type="project" value="InterPro"/>
</dbReference>
<dbReference type="Proteomes" id="UP001164390">
    <property type="component" value="Chromosome"/>
</dbReference>